<keyword evidence="5" id="KW-1185">Reference proteome</keyword>
<accession>A0ABQ3T910</accession>
<organism evidence="4 5">
    <name type="scientific">Streptomyces spororaveus</name>
    <dbReference type="NCBI Taxonomy" id="284039"/>
    <lineage>
        <taxon>Bacteria</taxon>
        <taxon>Bacillati</taxon>
        <taxon>Actinomycetota</taxon>
        <taxon>Actinomycetes</taxon>
        <taxon>Kitasatosporales</taxon>
        <taxon>Streptomycetaceae</taxon>
        <taxon>Streptomyces</taxon>
    </lineage>
</organism>
<feature type="region of interest" description="Disordered" evidence="1">
    <location>
        <begin position="31"/>
        <end position="61"/>
    </location>
</feature>
<feature type="region of interest" description="Disordered" evidence="1">
    <location>
        <begin position="340"/>
        <end position="404"/>
    </location>
</feature>
<evidence type="ECO:0000256" key="3">
    <source>
        <dbReference type="SAM" id="SignalP"/>
    </source>
</evidence>
<comment type="caution">
    <text evidence="4">The sequence shown here is derived from an EMBL/GenBank/DDBJ whole genome shotgun (WGS) entry which is preliminary data.</text>
</comment>
<dbReference type="EMBL" id="BNED01000005">
    <property type="protein sequence ID" value="GHI76859.1"/>
    <property type="molecule type" value="Genomic_DNA"/>
</dbReference>
<keyword evidence="2" id="KW-0812">Transmembrane</keyword>
<feature type="chain" id="PRO_5045591072" description="Gram-positive cocci surface proteins LPxTG domain-containing protein" evidence="3">
    <location>
        <begin position="34"/>
        <end position="434"/>
    </location>
</feature>
<evidence type="ECO:0000256" key="1">
    <source>
        <dbReference type="SAM" id="MobiDB-lite"/>
    </source>
</evidence>
<keyword evidence="2" id="KW-1133">Transmembrane helix</keyword>
<keyword evidence="2" id="KW-0472">Membrane</keyword>
<sequence length="434" mass="44627">MRLNRKYSTSAWRIGAALAAGTVVLGPATTAQAAPVPSPGAPVPAVGEKGPNRPAGDPAQLDGLVTSEELLDTTVENGQKQSLRLGFKVTGDKPVQGAELGVHLPPGLELNAQERPSNCEHFKVDPVREYRDEYLFCSFTGTFEPGKYYRLETGLNVTATPELWRDLFYVSWTPGGRPIYKPEQGGVKGTAAAVKVAPSEPFKEWSFWGREVPVANPANQPDFTVTGAVGSGPAGGQVLLDPGWQIKGTGSVATTALEDSVVEAEFALPPGISFVSGRPGPEGRRVFGGTGGSVKGIFKIESWVKPGTYHGEYRYKADRGPGHLKIADIDRDLGNNTAGLTITVTPAGGQQPEPSTSASASASPSPSGSASASPSPSASASTAPGTGNIPGPNGGTGGNLANTGSAALAAGGLAAVALTLGGALYAMNRRRRSA</sequence>
<gene>
    <name evidence="4" type="ORF">Sspor_24200</name>
</gene>
<name>A0ABQ3T910_9ACTN</name>
<proteinExistence type="predicted"/>
<dbReference type="Proteomes" id="UP000608522">
    <property type="component" value="Unassembled WGS sequence"/>
</dbReference>
<evidence type="ECO:0008006" key="6">
    <source>
        <dbReference type="Google" id="ProtNLM"/>
    </source>
</evidence>
<protein>
    <recommendedName>
        <fullName evidence="6">Gram-positive cocci surface proteins LPxTG domain-containing protein</fullName>
    </recommendedName>
</protein>
<feature type="compositionally biased region" description="Low complexity" evidence="1">
    <location>
        <begin position="354"/>
        <end position="391"/>
    </location>
</feature>
<feature type="transmembrane region" description="Helical" evidence="2">
    <location>
        <begin position="406"/>
        <end position="427"/>
    </location>
</feature>
<feature type="signal peptide" evidence="3">
    <location>
        <begin position="1"/>
        <end position="33"/>
    </location>
</feature>
<evidence type="ECO:0000256" key="2">
    <source>
        <dbReference type="SAM" id="Phobius"/>
    </source>
</evidence>
<evidence type="ECO:0000313" key="5">
    <source>
        <dbReference type="Proteomes" id="UP000608522"/>
    </source>
</evidence>
<keyword evidence="3" id="KW-0732">Signal</keyword>
<reference evidence="5" key="1">
    <citation type="submission" date="2023-07" db="EMBL/GenBank/DDBJ databases">
        <title>Whole genome shotgun sequence of Streptomyces spororaveus NBRC 15456.</title>
        <authorList>
            <person name="Komaki H."/>
            <person name="Tamura T."/>
        </authorList>
    </citation>
    <scope>NUCLEOTIDE SEQUENCE [LARGE SCALE GENOMIC DNA]</scope>
    <source>
        <strain evidence="5">NBRC 15456</strain>
    </source>
</reference>
<evidence type="ECO:0000313" key="4">
    <source>
        <dbReference type="EMBL" id="GHI76859.1"/>
    </source>
</evidence>